<comment type="caution">
    <text evidence="1">The sequence shown here is derived from an EMBL/GenBank/DDBJ whole genome shotgun (WGS) entry which is preliminary data.</text>
</comment>
<evidence type="ECO:0000313" key="2">
    <source>
        <dbReference type="Proteomes" id="UP001500689"/>
    </source>
</evidence>
<gene>
    <name evidence="1" type="ORF">GCM10022222_51080</name>
</gene>
<proteinExistence type="predicted"/>
<keyword evidence="2" id="KW-1185">Reference proteome</keyword>
<evidence type="ECO:0008006" key="3">
    <source>
        <dbReference type="Google" id="ProtNLM"/>
    </source>
</evidence>
<accession>A0ABP6X4F9</accession>
<name>A0ABP6X4F9_9PSEU</name>
<dbReference type="InterPro" id="IPR027417">
    <property type="entry name" value="P-loop_NTPase"/>
</dbReference>
<dbReference type="EMBL" id="BAAAZN010000011">
    <property type="protein sequence ID" value="GAA3561095.1"/>
    <property type="molecule type" value="Genomic_DNA"/>
</dbReference>
<dbReference type="Proteomes" id="UP001500689">
    <property type="component" value="Unassembled WGS sequence"/>
</dbReference>
<organism evidence="1 2">
    <name type="scientific">Amycolatopsis ultiminotia</name>
    <dbReference type="NCBI Taxonomy" id="543629"/>
    <lineage>
        <taxon>Bacteria</taxon>
        <taxon>Bacillati</taxon>
        <taxon>Actinomycetota</taxon>
        <taxon>Actinomycetes</taxon>
        <taxon>Pseudonocardiales</taxon>
        <taxon>Pseudonocardiaceae</taxon>
        <taxon>Amycolatopsis</taxon>
    </lineage>
</organism>
<reference evidence="2" key="1">
    <citation type="journal article" date="2019" name="Int. J. Syst. Evol. Microbiol.">
        <title>The Global Catalogue of Microorganisms (GCM) 10K type strain sequencing project: providing services to taxonomists for standard genome sequencing and annotation.</title>
        <authorList>
            <consortium name="The Broad Institute Genomics Platform"/>
            <consortium name="The Broad Institute Genome Sequencing Center for Infectious Disease"/>
            <person name="Wu L."/>
            <person name="Ma J."/>
        </authorList>
    </citation>
    <scope>NUCLEOTIDE SEQUENCE [LARGE SCALE GENOMIC DNA]</scope>
    <source>
        <strain evidence="2">JCM 16898</strain>
    </source>
</reference>
<evidence type="ECO:0000313" key="1">
    <source>
        <dbReference type="EMBL" id="GAA3561095.1"/>
    </source>
</evidence>
<protein>
    <recommendedName>
        <fullName evidence="3">MinD-like ATPase involved in chromosome partitioning or flagellar assembly</fullName>
    </recommendedName>
</protein>
<dbReference type="SUPFAM" id="SSF52540">
    <property type="entry name" value="P-loop containing nucleoside triphosphate hydrolases"/>
    <property type="match status" value="1"/>
</dbReference>
<sequence>MTVSSEHMQYAAVRGRPSGPDVPAVVARPGAPIGDRLGLVVAVLGASGGAGASAVSAAVSDVVQLAGYSVLIADTADPVRSGLARAARVDGPVVGVPAPAARMRFSWRAQALLGRVERVGAVRPTAPSLWWLPDQRSMQLTVVDLDGDAWQLGSNVRIGAGRWLVMAGCTLLVVRPTVPGLHHAEQVLACLEPWVLRQVVKPVAHLVVVGERKWPPRVAATAGPRVAQLLGDTIFVPRDSDIAAGGVTADVTPPKVRDPFLRLVQRWRAEGALPPDVVPNPVAR</sequence>